<dbReference type="EMBL" id="FQWQ01000003">
    <property type="protein sequence ID" value="SHH49914.1"/>
    <property type="molecule type" value="Genomic_DNA"/>
</dbReference>
<dbReference type="SUPFAM" id="SSF53901">
    <property type="entry name" value="Thiolase-like"/>
    <property type="match status" value="2"/>
</dbReference>
<gene>
    <name evidence="5" type="ORF">SAMN04488109_4072</name>
</gene>
<sequence length="402" mass="43098">MSQRVFITGFGIITSIGKNTAENLASLLHRRCGFGELNVLDTIHSKTLPACEIKLFNQELCELAGVPNGKGYTRTSLLGLIALKEAIQSASLSPAEVRDAGLLSGTTTGGIREFERHFYELMDPLQKGDFAQFADTANPGEHGERMADAVGIKKYIATLSTACSSSANSIMQGAQLIKHGKLDRAICGGTEALSRFTLNGFNSLMIVDPNHCRPFDNTRKGLNLGEGAAFLVLESERAVIEKRKTPLAELRGYGNANDAFHQTASSPEGTGAYNAMNLAMAMANLAPGQIDYINAHGTATENNDLSEGFGIQKLFGSDVPLFSSTKPYTGHTLAAAGSIEAVYCLLGLQHRVVWPNINFHEQMPELSVSPVRELKQEVDLKNVLSNSFGFGGNTSSILIGLA</sequence>
<keyword evidence="2 3" id="KW-0808">Transferase</keyword>
<dbReference type="STRING" id="947013.SAMN04488109_4072"/>
<proteinExistence type="inferred from homology"/>
<dbReference type="PANTHER" id="PTHR11712:SF336">
    <property type="entry name" value="3-OXOACYL-[ACYL-CARRIER-PROTEIN] SYNTHASE, MITOCHONDRIAL"/>
    <property type="match status" value="1"/>
</dbReference>
<evidence type="ECO:0000313" key="6">
    <source>
        <dbReference type="Proteomes" id="UP000184212"/>
    </source>
</evidence>
<dbReference type="AlphaFoldDB" id="A0A1M5TGS1"/>
<evidence type="ECO:0000256" key="3">
    <source>
        <dbReference type="RuleBase" id="RU003694"/>
    </source>
</evidence>
<evidence type="ECO:0000259" key="4">
    <source>
        <dbReference type="PROSITE" id="PS52004"/>
    </source>
</evidence>
<dbReference type="OrthoDB" id="9808669at2"/>
<dbReference type="InterPro" id="IPR016039">
    <property type="entry name" value="Thiolase-like"/>
</dbReference>
<dbReference type="Gene3D" id="3.40.47.10">
    <property type="match status" value="1"/>
</dbReference>
<dbReference type="RefSeq" id="WP_073137676.1">
    <property type="nucleotide sequence ID" value="NZ_FQWQ01000003.1"/>
</dbReference>
<evidence type="ECO:0000313" key="5">
    <source>
        <dbReference type="EMBL" id="SHH49914.1"/>
    </source>
</evidence>
<dbReference type="GO" id="GO:0005829">
    <property type="term" value="C:cytosol"/>
    <property type="evidence" value="ECO:0007669"/>
    <property type="project" value="TreeGrafter"/>
</dbReference>
<reference evidence="5 6" key="1">
    <citation type="submission" date="2016-11" db="EMBL/GenBank/DDBJ databases">
        <authorList>
            <person name="Jaros S."/>
            <person name="Januszkiewicz K."/>
            <person name="Wedrychowicz H."/>
        </authorList>
    </citation>
    <scope>NUCLEOTIDE SEQUENCE [LARGE SCALE GENOMIC DNA]</scope>
    <source>
        <strain evidence="5 6">DSM 24574</strain>
    </source>
</reference>
<organism evidence="5 6">
    <name type="scientific">Chryseolinea serpens</name>
    <dbReference type="NCBI Taxonomy" id="947013"/>
    <lineage>
        <taxon>Bacteria</taxon>
        <taxon>Pseudomonadati</taxon>
        <taxon>Bacteroidota</taxon>
        <taxon>Cytophagia</taxon>
        <taxon>Cytophagales</taxon>
        <taxon>Fulvivirgaceae</taxon>
        <taxon>Chryseolinea</taxon>
    </lineage>
</organism>
<feature type="domain" description="Ketosynthase family 3 (KS3)" evidence="4">
    <location>
        <begin position="2"/>
        <end position="401"/>
    </location>
</feature>
<comment type="similarity">
    <text evidence="1 3">Belongs to the thiolase-like superfamily. Beta-ketoacyl-ACP synthases family.</text>
</comment>
<evidence type="ECO:0000256" key="2">
    <source>
        <dbReference type="ARBA" id="ARBA00022679"/>
    </source>
</evidence>
<dbReference type="InterPro" id="IPR000794">
    <property type="entry name" value="Beta-ketoacyl_synthase"/>
</dbReference>
<dbReference type="Pfam" id="PF02801">
    <property type="entry name" value="Ketoacyl-synt_C"/>
    <property type="match status" value="1"/>
</dbReference>
<keyword evidence="6" id="KW-1185">Reference proteome</keyword>
<dbReference type="Pfam" id="PF00109">
    <property type="entry name" value="ketoacyl-synt"/>
    <property type="match status" value="1"/>
</dbReference>
<name>A0A1M5TGS1_9BACT</name>
<dbReference type="GO" id="GO:0006633">
    <property type="term" value="P:fatty acid biosynthetic process"/>
    <property type="evidence" value="ECO:0007669"/>
    <property type="project" value="TreeGrafter"/>
</dbReference>
<dbReference type="PANTHER" id="PTHR11712">
    <property type="entry name" value="POLYKETIDE SYNTHASE-RELATED"/>
    <property type="match status" value="1"/>
</dbReference>
<evidence type="ECO:0000256" key="1">
    <source>
        <dbReference type="ARBA" id="ARBA00008467"/>
    </source>
</evidence>
<dbReference type="InterPro" id="IPR020841">
    <property type="entry name" value="PKS_Beta-ketoAc_synthase_dom"/>
</dbReference>
<dbReference type="Proteomes" id="UP000184212">
    <property type="component" value="Unassembled WGS sequence"/>
</dbReference>
<dbReference type="InterPro" id="IPR014031">
    <property type="entry name" value="Ketoacyl_synth_C"/>
</dbReference>
<dbReference type="CDD" id="cd00834">
    <property type="entry name" value="KAS_I_II"/>
    <property type="match status" value="1"/>
</dbReference>
<dbReference type="GO" id="GO:0004315">
    <property type="term" value="F:3-oxoacyl-[acyl-carrier-protein] synthase activity"/>
    <property type="evidence" value="ECO:0007669"/>
    <property type="project" value="TreeGrafter"/>
</dbReference>
<dbReference type="SMART" id="SM00825">
    <property type="entry name" value="PKS_KS"/>
    <property type="match status" value="1"/>
</dbReference>
<dbReference type="PROSITE" id="PS52004">
    <property type="entry name" value="KS3_2"/>
    <property type="match status" value="1"/>
</dbReference>
<accession>A0A1M5TGS1</accession>
<protein>
    <submittedName>
        <fullName evidence="5">3-oxoacyl-[acyl-carrier-protein] synthase-1</fullName>
    </submittedName>
</protein>
<dbReference type="InterPro" id="IPR014030">
    <property type="entry name" value="Ketoacyl_synth_N"/>
</dbReference>